<evidence type="ECO:0000259" key="5">
    <source>
        <dbReference type="SMART" id="SM01131"/>
    </source>
</evidence>
<dbReference type="SMART" id="SM01131">
    <property type="entry name" value="DHHA2"/>
    <property type="match status" value="1"/>
</dbReference>
<dbReference type="Proteomes" id="UP000295604">
    <property type="component" value="Unassembled WGS sequence"/>
</dbReference>
<dbReference type="GO" id="GO:0046872">
    <property type="term" value="F:metal ion binding"/>
    <property type="evidence" value="ECO:0007669"/>
    <property type="project" value="UniProtKB-KW"/>
</dbReference>
<feature type="domain" description="DHHA2" evidence="5">
    <location>
        <begin position="229"/>
        <end position="388"/>
    </location>
</feature>
<dbReference type="InterPro" id="IPR001667">
    <property type="entry name" value="DDH_dom"/>
</dbReference>
<comment type="caution">
    <text evidence="6">The sequence shown here is derived from an EMBL/GenBank/DDBJ whole genome shotgun (WGS) entry which is preliminary data.</text>
</comment>
<evidence type="ECO:0000256" key="2">
    <source>
        <dbReference type="ARBA" id="ARBA00022723"/>
    </source>
</evidence>
<gene>
    <name evidence="6" type="ORF">C8034_v005361</name>
</gene>
<protein>
    <submittedName>
        <fullName evidence="6">Putative exopolyphosphatase</fullName>
    </submittedName>
</protein>
<keyword evidence="3" id="KW-0378">Hydrolase</keyword>
<name>A0A4R8T6W7_9PEZI</name>
<evidence type="ECO:0000256" key="3">
    <source>
        <dbReference type="ARBA" id="ARBA00022801"/>
    </source>
</evidence>
<dbReference type="InterPro" id="IPR004097">
    <property type="entry name" value="DHHA2"/>
</dbReference>
<dbReference type="InterPro" id="IPR038222">
    <property type="entry name" value="DHHA2_dom_sf"/>
</dbReference>
<dbReference type="PANTHER" id="PTHR12112">
    <property type="entry name" value="BNIP - RELATED"/>
    <property type="match status" value="1"/>
</dbReference>
<dbReference type="PANTHER" id="PTHR12112:SF39">
    <property type="entry name" value="EG:152A3.5 PROTEIN (FBGN0003116_PN PROTEIN)"/>
    <property type="match status" value="1"/>
</dbReference>
<sequence length="394" mass="43139">MSGRTSLRAFLANARAALTSPAAQRSSPLTLVVGNESADLDSLCSAVVYAYLRTHTPPHTLHIPVSNLPRDDLKLRPEMTAALGNANLTPSDLLTLDDLPSELPAHDTRWLLVDHNALTGDLGKKYSSRVVGCVDHHADEHKVPADTGAEPRVVEKCGSCASLVVEHLRSAFPTTGDDVAHLAKLALAPILIDTTNLQSRDKTTPKDASAAAFLEPLAGADLFDRTIFYEALCAVKEDISALGFRDIFRKDYKQWDDQGSAPEPAVMGVSAVVQNLGYLVTKADGDEQRLLQEFKSWAEEKRLDIASIMTTAHPDGNFERDLLVWAFNKNAVQACENFYKEYKDELGLEAWRGGALDQVGEDVWRMAWSQKNLSHSRKQVAPMLRDAIKGGAKI</sequence>
<proteinExistence type="predicted"/>
<dbReference type="GO" id="GO:0004309">
    <property type="term" value="F:exopolyphosphatase activity"/>
    <property type="evidence" value="ECO:0007669"/>
    <property type="project" value="TreeGrafter"/>
</dbReference>
<evidence type="ECO:0000313" key="6">
    <source>
        <dbReference type="EMBL" id="TEA13086.1"/>
    </source>
</evidence>
<reference evidence="6 7" key="1">
    <citation type="submission" date="2018-11" db="EMBL/GenBank/DDBJ databases">
        <title>Genome sequence and assembly of Colletotrichum sidae.</title>
        <authorList>
            <person name="Gan P."/>
            <person name="Shirasu K."/>
        </authorList>
    </citation>
    <scope>NUCLEOTIDE SEQUENCE [LARGE SCALE GENOMIC DNA]</scope>
    <source>
        <strain evidence="6 7">CBS 518.97</strain>
    </source>
</reference>
<keyword evidence="4" id="KW-0464">Manganese</keyword>
<evidence type="ECO:0000256" key="1">
    <source>
        <dbReference type="ARBA" id="ARBA00001936"/>
    </source>
</evidence>
<organism evidence="6 7">
    <name type="scientific">Colletotrichum sidae</name>
    <dbReference type="NCBI Taxonomy" id="1347389"/>
    <lineage>
        <taxon>Eukaryota</taxon>
        <taxon>Fungi</taxon>
        <taxon>Dikarya</taxon>
        <taxon>Ascomycota</taxon>
        <taxon>Pezizomycotina</taxon>
        <taxon>Sordariomycetes</taxon>
        <taxon>Hypocreomycetidae</taxon>
        <taxon>Glomerellales</taxon>
        <taxon>Glomerellaceae</taxon>
        <taxon>Colletotrichum</taxon>
        <taxon>Colletotrichum orbiculare species complex</taxon>
    </lineage>
</organism>
<keyword evidence="2" id="KW-0479">Metal-binding</keyword>
<dbReference type="InterPro" id="IPR038763">
    <property type="entry name" value="DHH_sf"/>
</dbReference>
<dbReference type="Gene3D" id="3.10.310.20">
    <property type="entry name" value="DHHA2 domain"/>
    <property type="match status" value="1"/>
</dbReference>
<evidence type="ECO:0000313" key="7">
    <source>
        <dbReference type="Proteomes" id="UP000295604"/>
    </source>
</evidence>
<dbReference type="EMBL" id="QAPF01000216">
    <property type="protein sequence ID" value="TEA13086.1"/>
    <property type="molecule type" value="Genomic_DNA"/>
</dbReference>
<comment type="cofactor">
    <cofactor evidence="1">
        <name>Mn(2+)</name>
        <dbReference type="ChEBI" id="CHEBI:29035"/>
    </cofactor>
</comment>
<dbReference type="Gene3D" id="3.90.1640.10">
    <property type="entry name" value="inorganic pyrophosphatase (n-terminal core)"/>
    <property type="match status" value="1"/>
</dbReference>
<dbReference type="AlphaFoldDB" id="A0A4R8T6W7"/>
<dbReference type="SUPFAM" id="SSF64182">
    <property type="entry name" value="DHH phosphoesterases"/>
    <property type="match status" value="1"/>
</dbReference>
<dbReference type="GO" id="GO:0005737">
    <property type="term" value="C:cytoplasm"/>
    <property type="evidence" value="ECO:0007669"/>
    <property type="project" value="InterPro"/>
</dbReference>
<accession>A0A4R8T6W7</accession>
<keyword evidence="7" id="KW-1185">Reference proteome</keyword>
<evidence type="ECO:0000256" key="4">
    <source>
        <dbReference type="ARBA" id="ARBA00023211"/>
    </source>
</evidence>
<dbReference type="Pfam" id="PF02833">
    <property type="entry name" value="DHHA2"/>
    <property type="match status" value="1"/>
</dbReference>
<dbReference type="Pfam" id="PF01368">
    <property type="entry name" value="DHH"/>
    <property type="match status" value="1"/>
</dbReference>